<dbReference type="Proteomes" id="UP000470470">
    <property type="component" value="Unassembled WGS sequence"/>
</dbReference>
<keyword evidence="4 6" id="KW-1133">Transmembrane helix</keyword>
<dbReference type="PANTHER" id="PTHR30294">
    <property type="entry name" value="MEMBRANE COMPONENT OF ABC TRANSPORTER YHHJ-RELATED"/>
    <property type="match status" value="1"/>
</dbReference>
<feature type="transmembrane region" description="Helical" evidence="6">
    <location>
        <begin position="34"/>
        <end position="56"/>
    </location>
</feature>
<name>A0A7K3WL18_9ACTN</name>
<evidence type="ECO:0000256" key="5">
    <source>
        <dbReference type="ARBA" id="ARBA00023136"/>
    </source>
</evidence>
<sequence length="398" mass="41479">MSAPEAPTVTRPSSLRQVGLVARREVSTRITDRTFLVTTVVTLVLIIGLLVFQVLLNSDDDPTRVGVVGSSSTIEPFLTEQATAFGQEVQVSSAADEAELRTQVEDGDVDAGLVLGDRPQLLFDESADDSVVSIVRGAVAAESVQEQLVAAGVRLDSPPAVQVVELQPRQAGSDQLIGVASAGAFLTYFLLILFGQFAAQGVVEEKSSRVVELLLSTMRPWQLLAGKILGLGVLGLLQIVLLAVIGLGGALAAGVLDLPGQAVGTVAQSLMWFILAYALYASLFAAAASLVSRQEDLGSVLTPMTMLLVVGFIIAVQAIGNPGGTLATVTSFVPGVSPLVMPIRAAAGEASVWEVLVAVALMLVAVVLVVRLGGRIYAGALLRTGGKIKYREALTAER</sequence>
<dbReference type="GO" id="GO:0140359">
    <property type="term" value="F:ABC-type transporter activity"/>
    <property type="evidence" value="ECO:0007669"/>
    <property type="project" value="InterPro"/>
</dbReference>
<evidence type="ECO:0000256" key="1">
    <source>
        <dbReference type="ARBA" id="ARBA00004651"/>
    </source>
</evidence>
<dbReference type="Pfam" id="PF12698">
    <property type="entry name" value="ABC2_membrane_3"/>
    <property type="match status" value="1"/>
</dbReference>
<dbReference type="RefSeq" id="WP_162393581.1">
    <property type="nucleotide sequence ID" value="NZ_JAABOZ010000011.1"/>
</dbReference>
<reference evidence="8 9" key="1">
    <citation type="submission" date="2020-02" db="EMBL/GenBank/DDBJ databases">
        <title>The whole genome sequence of CPCC 205119.</title>
        <authorList>
            <person name="Jiang Z."/>
        </authorList>
    </citation>
    <scope>NUCLEOTIDE SEQUENCE [LARGE SCALE GENOMIC DNA]</scope>
    <source>
        <strain evidence="8 9">CPCC 205119</strain>
    </source>
</reference>
<dbReference type="InterPro" id="IPR051449">
    <property type="entry name" value="ABC-2_transporter_component"/>
</dbReference>
<organism evidence="8 9">
    <name type="scientific">Goekera deserti</name>
    <dbReference type="NCBI Taxonomy" id="2497753"/>
    <lineage>
        <taxon>Bacteria</taxon>
        <taxon>Bacillati</taxon>
        <taxon>Actinomycetota</taxon>
        <taxon>Actinomycetes</taxon>
        <taxon>Geodermatophilales</taxon>
        <taxon>Geodermatophilaceae</taxon>
        <taxon>Goekera</taxon>
    </lineage>
</organism>
<feature type="domain" description="ABC-2 type transporter transmembrane" evidence="7">
    <location>
        <begin position="34"/>
        <end position="370"/>
    </location>
</feature>
<evidence type="ECO:0000256" key="2">
    <source>
        <dbReference type="ARBA" id="ARBA00022475"/>
    </source>
</evidence>
<feature type="transmembrane region" description="Helical" evidence="6">
    <location>
        <begin position="270"/>
        <end position="291"/>
    </location>
</feature>
<feature type="transmembrane region" description="Helical" evidence="6">
    <location>
        <begin position="298"/>
        <end position="319"/>
    </location>
</feature>
<comment type="caution">
    <text evidence="8">The sequence shown here is derived from an EMBL/GenBank/DDBJ whole genome shotgun (WGS) entry which is preliminary data.</text>
</comment>
<evidence type="ECO:0000313" key="9">
    <source>
        <dbReference type="Proteomes" id="UP000470470"/>
    </source>
</evidence>
<feature type="transmembrane region" description="Helical" evidence="6">
    <location>
        <begin position="176"/>
        <end position="199"/>
    </location>
</feature>
<comment type="subcellular location">
    <subcellularLocation>
        <location evidence="1">Cell membrane</location>
        <topology evidence="1">Multi-pass membrane protein</topology>
    </subcellularLocation>
</comment>
<accession>A0A7K3WL18</accession>
<keyword evidence="3 6" id="KW-0812">Transmembrane</keyword>
<feature type="transmembrane region" description="Helical" evidence="6">
    <location>
        <begin position="350"/>
        <end position="373"/>
    </location>
</feature>
<keyword evidence="5 6" id="KW-0472">Membrane</keyword>
<protein>
    <submittedName>
        <fullName evidence="8">ABC transporter permease</fullName>
    </submittedName>
</protein>
<feature type="transmembrane region" description="Helical" evidence="6">
    <location>
        <begin position="228"/>
        <end position="250"/>
    </location>
</feature>
<evidence type="ECO:0000313" key="8">
    <source>
        <dbReference type="EMBL" id="NEL56410.1"/>
    </source>
</evidence>
<dbReference type="AlphaFoldDB" id="A0A7K3WL18"/>
<gene>
    <name evidence="8" type="ORF">G1H19_20790</name>
</gene>
<evidence type="ECO:0000256" key="6">
    <source>
        <dbReference type="SAM" id="Phobius"/>
    </source>
</evidence>
<dbReference type="PANTHER" id="PTHR30294:SF29">
    <property type="entry name" value="MULTIDRUG ABC TRANSPORTER PERMEASE YBHS-RELATED"/>
    <property type="match status" value="1"/>
</dbReference>
<keyword evidence="2" id="KW-1003">Cell membrane</keyword>
<keyword evidence="9" id="KW-1185">Reference proteome</keyword>
<dbReference type="InterPro" id="IPR013525">
    <property type="entry name" value="ABC2_TM"/>
</dbReference>
<dbReference type="EMBL" id="JAAGWK010000035">
    <property type="protein sequence ID" value="NEL56410.1"/>
    <property type="molecule type" value="Genomic_DNA"/>
</dbReference>
<proteinExistence type="predicted"/>
<evidence type="ECO:0000256" key="3">
    <source>
        <dbReference type="ARBA" id="ARBA00022692"/>
    </source>
</evidence>
<evidence type="ECO:0000259" key="7">
    <source>
        <dbReference type="Pfam" id="PF12698"/>
    </source>
</evidence>
<dbReference type="GO" id="GO:0005886">
    <property type="term" value="C:plasma membrane"/>
    <property type="evidence" value="ECO:0007669"/>
    <property type="project" value="UniProtKB-SubCell"/>
</dbReference>
<evidence type="ECO:0000256" key="4">
    <source>
        <dbReference type="ARBA" id="ARBA00022989"/>
    </source>
</evidence>